<evidence type="ECO:0000313" key="4">
    <source>
        <dbReference type="EMBL" id="OBS31049.1"/>
    </source>
</evidence>
<dbReference type="GO" id="GO:0055130">
    <property type="term" value="P:D-alanine catabolic process"/>
    <property type="evidence" value="ECO:0007669"/>
    <property type="project" value="TreeGrafter"/>
</dbReference>
<dbReference type="GO" id="GO:0008718">
    <property type="term" value="F:D-amino-acid dehydrogenase activity"/>
    <property type="evidence" value="ECO:0007669"/>
    <property type="project" value="TreeGrafter"/>
</dbReference>
<dbReference type="Gene3D" id="3.50.50.60">
    <property type="entry name" value="FAD/NAD(P)-binding domain"/>
    <property type="match status" value="2"/>
</dbReference>
<comment type="similarity">
    <text evidence="1">Belongs to the DadA oxidoreductase family.</text>
</comment>
<protein>
    <submittedName>
        <fullName evidence="4">Amino acid dehydrogenase</fullName>
    </submittedName>
</protein>
<dbReference type="NCBIfam" id="NF001933">
    <property type="entry name" value="PRK00711.1"/>
    <property type="match status" value="1"/>
</dbReference>
<name>A0A1A6DW93_9BURK</name>
<dbReference type="RefSeq" id="WP_068607711.1">
    <property type="nucleotide sequence ID" value="NZ_LZDH01000045.1"/>
</dbReference>
<dbReference type="PANTHER" id="PTHR13847">
    <property type="entry name" value="SARCOSINE DEHYDROGENASE-RELATED"/>
    <property type="match status" value="1"/>
</dbReference>
<proteinExistence type="inferred from homology"/>
<dbReference type="Gene3D" id="3.30.9.10">
    <property type="entry name" value="D-Amino Acid Oxidase, subunit A, domain 2"/>
    <property type="match status" value="1"/>
</dbReference>
<dbReference type="AlphaFoldDB" id="A0A1A6DW93"/>
<feature type="domain" description="FAD dependent oxidoreductase" evidence="3">
    <location>
        <begin position="2"/>
        <end position="414"/>
    </location>
</feature>
<dbReference type="STRING" id="1101373.A9O67_02255"/>
<dbReference type="Pfam" id="PF01266">
    <property type="entry name" value="DAO"/>
    <property type="match status" value="1"/>
</dbReference>
<comment type="caution">
    <text evidence="4">The sequence shown here is derived from an EMBL/GenBank/DDBJ whole genome shotgun (WGS) entry which is preliminary data.</text>
</comment>
<dbReference type="GO" id="GO:0005886">
    <property type="term" value="C:plasma membrane"/>
    <property type="evidence" value="ECO:0007669"/>
    <property type="project" value="TreeGrafter"/>
</dbReference>
<gene>
    <name evidence="4" type="ORF">A9O67_02255</name>
</gene>
<reference evidence="4 5" key="1">
    <citation type="submission" date="2016-06" db="EMBL/GenBank/DDBJ databases">
        <title>Genome sequence of Tepidimonas fonticaldi PL17.</title>
        <authorList>
            <person name="Pinnaka A.K."/>
        </authorList>
    </citation>
    <scope>NUCLEOTIDE SEQUENCE [LARGE SCALE GENOMIC DNA]</scope>
    <source>
        <strain evidence="4 5">PL17</strain>
    </source>
</reference>
<sequence length="446" mass="48540">MRVVVLGAGIIGTSTAWHLLQRGHEVVLVDRQPDAALETSFANAAQISVSYCEPWANPQAPLKALKWMFDKQAPLLWRPQWDTAQWRWLLQFLGQCTDRAFERNVAQLVSLGAFSHATLKQMVAETGIEYPRSERGIAHVYTDAQAFAEAGEAAELMRRHGVQRRVVSREELLRIEPALQPFAEQIAGGTYTPTDEHGDARVFTQALARRCAAQGAQLLFGHDIERLEVAGRAVQRVHLRCRATGQARALQADAFVVACGSYTTPLLATVGIRVPIYPGKGYSATLALRDPARAPQVSLLDDGRKIAISRLGDRLRVAGTIELGGFDLRLDTPVARARCHMLLERIEQLFPGVADTRTPEQGGEPQFWCGLRPATPTNIPLIGRLPLGRLWINAGHGTLGWTHGAGSGRALAELISGERPAIAMDFVGVAGARDRTARPAAASATA</sequence>
<evidence type="ECO:0000256" key="2">
    <source>
        <dbReference type="ARBA" id="ARBA00023002"/>
    </source>
</evidence>
<dbReference type="SUPFAM" id="SSF54373">
    <property type="entry name" value="FAD-linked reductases, C-terminal domain"/>
    <property type="match status" value="1"/>
</dbReference>
<dbReference type="OrthoDB" id="18526at2"/>
<keyword evidence="2" id="KW-0560">Oxidoreductase</keyword>
<dbReference type="Proteomes" id="UP000091969">
    <property type="component" value="Unassembled WGS sequence"/>
</dbReference>
<accession>A0A1A6DW93</accession>
<dbReference type="InterPro" id="IPR006076">
    <property type="entry name" value="FAD-dep_OxRdtase"/>
</dbReference>
<dbReference type="InterPro" id="IPR036188">
    <property type="entry name" value="FAD/NAD-bd_sf"/>
</dbReference>
<evidence type="ECO:0000313" key="5">
    <source>
        <dbReference type="Proteomes" id="UP000091969"/>
    </source>
</evidence>
<dbReference type="SUPFAM" id="SSF51905">
    <property type="entry name" value="FAD/NAD(P)-binding domain"/>
    <property type="match status" value="1"/>
</dbReference>
<dbReference type="PANTHER" id="PTHR13847:SF280">
    <property type="entry name" value="D-AMINO ACID DEHYDROGENASE"/>
    <property type="match status" value="1"/>
</dbReference>
<dbReference type="EMBL" id="LZDH01000045">
    <property type="protein sequence ID" value="OBS31049.1"/>
    <property type="molecule type" value="Genomic_DNA"/>
</dbReference>
<keyword evidence="5" id="KW-1185">Reference proteome</keyword>
<evidence type="ECO:0000256" key="1">
    <source>
        <dbReference type="ARBA" id="ARBA00009410"/>
    </source>
</evidence>
<organism evidence="4 5">
    <name type="scientific">Tepidimonas fonticaldi</name>
    <dbReference type="NCBI Taxonomy" id="1101373"/>
    <lineage>
        <taxon>Bacteria</taxon>
        <taxon>Pseudomonadati</taxon>
        <taxon>Pseudomonadota</taxon>
        <taxon>Betaproteobacteria</taxon>
        <taxon>Burkholderiales</taxon>
        <taxon>Tepidimonas</taxon>
    </lineage>
</organism>
<evidence type="ECO:0000259" key="3">
    <source>
        <dbReference type="Pfam" id="PF01266"/>
    </source>
</evidence>
<dbReference type="GO" id="GO:0005737">
    <property type="term" value="C:cytoplasm"/>
    <property type="evidence" value="ECO:0007669"/>
    <property type="project" value="TreeGrafter"/>
</dbReference>